<dbReference type="PROSITE" id="PS50303">
    <property type="entry name" value="PUM_HD"/>
    <property type="match status" value="1"/>
</dbReference>
<organism evidence="5">
    <name type="scientific">Zooxanthella nutricula</name>
    <dbReference type="NCBI Taxonomy" id="1333877"/>
    <lineage>
        <taxon>Eukaryota</taxon>
        <taxon>Sar</taxon>
        <taxon>Alveolata</taxon>
        <taxon>Dinophyceae</taxon>
        <taxon>Peridiniales</taxon>
        <taxon>Peridiniales incertae sedis</taxon>
        <taxon>Zooxanthella</taxon>
    </lineage>
</organism>
<dbReference type="InterPro" id="IPR033133">
    <property type="entry name" value="PUM-HD"/>
</dbReference>
<reference evidence="5" key="1">
    <citation type="submission" date="2021-01" db="EMBL/GenBank/DDBJ databases">
        <authorList>
            <person name="Corre E."/>
            <person name="Pelletier E."/>
            <person name="Niang G."/>
            <person name="Scheremetjew M."/>
            <person name="Finn R."/>
            <person name="Kale V."/>
            <person name="Holt S."/>
            <person name="Cochrane G."/>
            <person name="Meng A."/>
            <person name="Brown T."/>
            <person name="Cohen L."/>
        </authorList>
    </citation>
    <scope>NUCLEOTIDE SEQUENCE</scope>
    <source>
        <strain evidence="5">RCC3387</strain>
    </source>
</reference>
<dbReference type="GO" id="GO:0010608">
    <property type="term" value="P:post-transcriptional regulation of gene expression"/>
    <property type="evidence" value="ECO:0007669"/>
    <property type="project" value="TreeGrafter"/>
</dbReference>
<dbReference type="Gene3D" id="1.25.10.10">
    <property type="entry name" value="Leucine-rich Repeat Variant"/>
    <property type="match status" value="1"/>
</dbReference>
<feature type="repeat" description="Pumilio" evidence="2">
    <location>
        <begin position="262"/>
        <end position="289"/>
    </location>
</feature>
<dbReference type="AlphaFoldDB" id="A0A7S2KJJ9"/>
<gene>
    <name evidence="5" type="ORF">BRAN1462_LOCUS30382</name>
</gene>
<dbReference type="PROSITE" id="PS50302">
    <property type="entry name" value="PUM"/>
    <property type="match status" value="2"/>
</dbReference>
<dbReference type="PANTHER" id="PTHR12537:SF12">
    <property type="entry name" value="MATERNAL PROTEIN PUMILIO"/>
    <property type="match status" value="1"/>
</dbReference>
<dbReference type="InterPro" id="IPR001313">
    <property type="entry name" value="Pumilio_RNA-bd_rpt"/>
</dbReference>
<protein>
    <recommendedName>
        <fullName evidence="4">PUM-HD domain-containing protein</fullName>
    </recommendedName>
</protein>
<accession>A0A7S2KJJ9</accession>
<dbReference type="GO" id="GO:0003729">
    <property type="term" value="F:mRNA binding"/>
    <property type="evidence" value="ECO:0007669"/>
    <property type="project" value="TreeGrafter"/>
</dbReference>
<evidence type="ECO:0000256" key="3">
    <source>
        <dbReference type="SAM" id="MobiDB-lite"/>
    </source>
</evidence>
<proteinExistence type="predicted"/>
<dbReference type="InterPro" id="IPR016024">
    <property type="entry name" value="ARM-type_fold"/>
</dbReference>
<sequence length="395" mass="41916">MCASDVDVDGSLSAAVPQSALPCCSDQPLWTPGAMGFAELHSQHTPRVEPAGMSSSPRSPEGGGAARHAASTGRGGPMPLKMLDRRLRFDLKVGRAGWARYLPEDLRPGWLQESEPQADQAAGTPAPSVAGVAGLEEAALGSVQVTGRVRHLSFNPRGSRQVQAAFDAVGSDGERVALARELVGHVDRAARCPHANHVLQKVVAGLQPKAVQFVIDELMEASVGKVARDKYGCRTVQRVIERCPEEQVADMVAELLAESNSLCRHAYGNYVMQNLLEHGAERHRQVLLGSLCEGVRTLGVVPAGCAVIATALKHTDEDNALRLASAVLKEPDVMLAMAAQRHGGLAVTRVLEVLRGPMRNAAINIVASESQALMASRHGIEVVRYIELQAACAGA</sequence>
<dbReference type="EMBL" id="HBGW01047725">
    <property type="protein sequence ID" value="CAD9577489.1"/>
    <property type="molecule type" value="Transcribed_RNA"/>
</dbReference>
<dbReference type="SMART" id="SM00025">
    <property type="entry name" value="Pumilio"/>
    <property type="match status" value="3"/>
</dbReference>
<feature type="domain" description="PUM-HD" evidence="4">
    <location>
        <begin position="43"/>
        <end position="390"/>
    </location>
</feature>
<keyword evidence="1" id="KW-0677">Repeat</keyword>
<evidence type="ECO:0000259" key="4">
    <source>
        <dbReference type="PROSITE" id="PS50303"/>
    </source>
</evidence>
<evidence type="ECO:0000256" key="1">
    <source>
        <dbReference type="ARBA" id="ARBA00022737"/>
    </source>
</evidence>
<dbReference type="GO" id="GO:0005737">
    <property type="term" value="C:cytoplasm"/>
    <property type="evidence" value="ECO:0007669"/>
    <property type="project" value="TreeGrafter"/>
</dbReference>
<feature type="repeat" description="Pumilio" evidence="2">
    <location>
        <begin position="217"/>
        <end position="254"/>
    </location>
</feature>
<dbReference type="SUPFAM" id="SSF48371">
    <property type="entry name" value="ARM repeat"/>
    <property type="match status" value="1"/>
</dbReference>
<dbReference type="InterPro" id="IPR011989">
    <property type="entry name" value="ARM-like"/>
</dbReference>
<dbReference type="PANTHER" id="PTHR12537">
    <property type="entry name" value="RNA BINDING PROTEIN PUMILIO-RELATED"/>
    <property type="match status" value="1"/>
</dbReference>
<evidence type="ECO:0000256" key="2">
    <source>
        <dbReference type="PROSITE-ProRule" id="PRU00317"/>
    </source>
</evidence>
<feature type="region of interest" description="Disordered" evidence="3">
    <location>
        <begin position="45"/>
        <end position="79"/>
    </location>
</feature>
<name>A0A7S2KJJ9_9DINO</name>
<evidence type="ECO:0000313" key="5">
    <source>
        <dbReference type="EMBL" id="CAD9577489.1"/>
    </source>
</evidence>
<dbReference type="Pfam" id="PF00806">
    <property type="entry name" value="PUF"/>
    <property type="match status" value="3"/>
</dbReference>